<organism evidence="1 2">
    <name type="scientific">Vibrio ulleungensis</name>
    <dbReference type="NCBI Taxonomy" id="2807619"/>
    <lineage>
        <taxon>Bacteria</taxon>
        <taxon>Pseudomonadati</taxon>
        <taxon>Pseudomonadota</taxon>
        <taxon>Gammaproteobacteria</taxon>
        <taxon>Vibrionales</taxon>
        <taxon>Vibrionaceae</taxon>
        <taxon>Vibrio</taxon>
    </lineage>
</organism>
<keyword evidence="2" id="KW-1185">Reference proteome</keyword>
<dbReference type="RefSeq" id="WP_205156645.1">
    <property type="nucleotide sequence ID" value="NZ_JAFEUM010000001.1"/>
</dbReference>
<accession>A0ABS2HF84</accession>
<reference evidence="1 2" key="1">
    <citation type="submission" date="2021-02" db="EMBL/GenBank/DDBJ databases">
        <authorList>
            <person name="Park J.-S."/>
        </authorList>
    </citation>
    <scope>NUCLEOTIDE SEQUENCE [LARGE SCALE GENOMIC DNA]</scope>
    <source>
        <strain evidence="1 2">188UL20-2</strain>
    </source>
</reference>
<sequence length="150" mass="17295">MANRRELGSLASGIVGSFNSRNNDVDGYWGIGKLYKFVEFAHEKVVELDLLASSTAPPTHEFDTMLAFYRDMLLNLLRKRSIPKGWVKSAKVVVRFEAKFQQEHHFFRSAIGQPCQVECYIVDDFGSRHIAYAYNYCRPHDPQVETRSCR</sequence>
<comment type="caution">
    <text evidence="1">The sequence shown here is derived from an EMBL/GenBank/DDBJ whole genome shotgun (WGS) entry which is preliminary data.</text>
</comment>
<proteinExistence type="predicted"/>
<dbReference type="EMBL" id="JAFEUM010000001">
    <property type="protein sequence ID" value="MBM7035002.1"/>
    <property type="molecule type" value="Genomic_DNA"/>
</dbReference>
<evidence type="ECO:0000313" key="1">
    <source>
        <dbReference type="EMBL" id="MBM7035002.1"/>
    </source>
</evidence>
<protein>
    <submittedName>
        <fullName evidence="1">Uncharacterized protein</fullName>
    </submittedName>
</protein>
<gene>
    <name evidence="1" type="ORF">JQC93_01175</name>
</gene>
<evidence type="ECO:0000313" key="2">
    <source>
        <dbReference type="Proteomes" id="UP000809621"/>
    </source>
</evidence>
<name>A0ABS2HF84_9VIBR</name>
<dbReference type="Proteomes" id="UP000809621">
    <property type="component" value="Unassembled WGS sequence"/>
</dbReference>